<dbReference type="AlphaFoldDB" id="A0A1M5XAA3"/>
<dbReference type="Pfam" id="PF14286">
    <property type="entry name" value="DHHW"/>
    <property type="match status" value="1"/>
</dbReference>
<gene>
    <name evidence="2" type="ORF">SAMN02745207_03497</name>
</gene>
<dbReference type="Proteomes" id="UP000184447">
    <property type="component" value="Unassembled WGS sequence"/>
</dbReference>
<feature type="transmembrane region" description="Helical" evidence="1">
    <location>
        <begin position="7"/>
        <end position="29"/>
    </location>
</feature>
<dbReference type="EMBL" id="FQXM01000026">
    <property type="protein sequence ID" value="SHH96797.1"/>
    <property type="molecule type" value="Genomic_DNA"/>
</dbReference>
<name>A0A1M5XAA3_9CLOT</name>
<evidence type="ECO:0000313" key="3">
    <source>
        <dbReference type="Proteomes" id="UP000184447"/>
    </source>
</evidence>
<sequence>MEYSNKIYYKVLVFLFVFFILGFIIMNFFNEDKRFSKSENRVLDQRPIFSLKEVLTGDFTKDYEKYICDQFVFRDFWINIHSDMMLALGKKENNDVFYTDSGYLIQHFKKPDMAEIDKKIENINSLAASIDNVSEYFMLVPNSGVILKEKLPYKAPDNNPVAYLEIIKNLLNKKVVYVDVLDKLKSKKNEYIFYKTDHHWTTKGAFYAYEELANEMGFKAKSKEEFKIKKVTTDFYGTLYSKGGFNDVSPDSIEIYTSIGNNKVSVCKENSEIENQLYHFEYLKEKDKYSVFLGGNYPLIKIESEIPLSDNKGKLLLIKDSYANCFVPFLISHFSEIYMVDLRYYDDDLKELIEDNNINSILYLYNEITFLNGD</sequence>
<reference evidence="2 3" key="1">
    <citation type="submission" date="2016-11" db="EMBL/GenBank/DDBJ databases">
        <authorList>
            <person name="Jaros S."/>
            <person name="Januszkiewicz K."/>
            <person name="Wedrychowicz H."/>
        </authorList>
    </citation>
    <scope>NUCLEOTIDE SEQUENCE [LARGE SCALE GENOMIC DNA]</scope>
    <source>
        <strain evidence="2 3">DSM 8605</strain>
    </source>
</reference>
<proteinExistence type="predicted"/>
<keyword evidence="1" id="KW-1133">Transmembrane helix</keyword>
<dbReference type="STRING" id="1121316.SAMN02745207_03497"/>
<keyword evidence="3" id="KW-1185">Reference proteome</keyword>
<evidence type="ECO:0000256" key="1">
    <source>
        <dbReference type="SAM" id="Phobius"/>
    </source>
</evidence>
<dbReference type="InterPro" id="IPR025945">
    <property type="entry name" value="DHHW"/>
</dbReference>
<accession>A0A1M5XAA3</accession>
<evidence type="ECO:0000313" key="2">
    <source>
        <dbReference type="EMBL" id="SHH96797.1"/>
    </source>
</evidence>
<keyword evidence="1" id="KW-0812">Transmembrane</keyword>
<organism evidence="2 3">
    <name type="scientific">Clostridium grantii DSM 8605</name>
    <dbReference type="NCBI Taxonomy" id="1121316"/>
    <lineage>
        <taxon>Bacteria</taxon>
        <taxon>Bacillati</taxon>
        <taxon>Bacillota</taxon>
        <taxon>Clostridia</taxon>
        <taxon>Eubacteriales</taxon>
        <taxon>Clostridiaceae</taxon>
        <taxon>Clostridium</taxon>
    </lineage>
</organism>
<protein>
    <submittedName>
        <fullName evidence="2">DHHW protein</fullName>
    </submittedName>
</protein>
<keyword evidence="1" id="KW-0472">Membrane</keyword>